<dbReference type="GO" id="GO:0000271">
    <property type="term" value="P:polysaccharide biosynthetic process"/>
    <property type="evidence" value="ECO:0007669"/>
    <property type="project" value="TreeGrafter"/>
</dbReference>
<dbReference type="Pfam" id="PF01757">
    <property type="entry name" value="Acyl_transf_3"/>
    <property type="match status" value="1"/>
</dbReference>
<feature type="transmembrane region" description="Helical" evidence="2">
    <location>
        <begin position="642"/>
        <end position="660"/>
    </location>
</feature>
<dbReference type="EMBL" id="PDUG01000004">
    <property type="protein sequence ID" value="PIC33841.1"/>
    <property type="molecule type" value="Genomic_DNA"/>
</dbReference>
<dbReference type="PANTHER" id="PTHR23028:SF132">
    <property type="entry name" value="ACYL_TRANSF_3 DOMAIN-CONTAINING PROTEIN"/>
    <property type="match status" value="1"/>
</dbReference>
<feature type="transmembrane region" description="Helical" evidence="2">
    <location>
        <begin position="448"/>
        <end position="467"/>
    </location>
</feature>
<feature type="compositionally biased region" description="Low complexity" evidence="1">
    <location>
        <begin position="93"/>
        <end position="120"/>
    </location>
</feature>
<dbReference type="AlphaFoldDB" id="A0A2G5U3B2"/>
<evidence type="ECO:0000313" key="6">
    <source>
        <dbReference type="Proteomes" id="UP000230233"/>
    </source>
</evidence>
<feature type="compositionally biased region" description="Basic and acidic residues" evidence="1">
    <location>
        <begin position="76"/>
        <end position="86"/>
    </location>
</feature>
<sequence>MSFTDNDMCDQVAVIAYDLDSALNTVPSRLQTLLEQNYPLSMLKEEKIKELVTRYIHCPQVGNLARRVIGKINSMEQKESMKANEKSRKRAWSMESSSSSSSGSSTNSTEPISKPKSSKPVPRNMTGSSSRHPTSVQHEKNFVRRVTPSESRNTMLPKRTDLVLNSKRTSSNSPPSNDELMGLIASKRTNPAKFVPKSKTVTTTSSSNFKNAPTSAPTKTSSEQRTTDNDRMERMMMARREVKKEAEKKAEEGVKSVKQMLMEARNLRIAEAQKAKVSGSWEEPEQPKAKRGRYQRKCLETIERCSIPFVRYFVQRTMTTSTICTPTTISHNYQSECITSVSIPEESNDSSLLLNPTVKKKKKELKKKRQDLQGIRGIAILSVICFHFFPTVFPNGYLGVDQFFVLSGFLMCMLLQRSSKSLAEKESIQLVSSLKLTFQFYYKRLKRILPLYLLVILLSLIALIRIFPDTAYETNLESGRKALLLISNRVATQEEDYFTMLDIAIDIFTHTWSLSVEVQFYIIVPILYLIPFKFFKENYQVLFYGFFGLISYWYSIFSCSDNQAFNSMFARIWQFMIGMIAFKITDSRISQWSEKNGIMQSSFVGKTENMLKYLLIFGMISIVMYSRELLDKVLRWYLKLSWFPMISICFLLFFINVLALNENEIEDWLANRQPGNFKRLDGLDGNKTYNFDEAEHLNSKWSKKDIKNLIHATCEYESGPGPFGWCRHKGLKGKYKVMIIGNSWAANHARIIYEECGYKAKSILQGSAIGCDPLYAYNYGGQRCKDNVKTFEKRVAAEKPDYVFLLSRFIDISDNVNATNVEDDPIYQSMRNQTEKIMKHVKHKMFILTSIPEIEHENVAKIVSVVKSGKDLVKFDKTFVHTSPDSARQRHAKLIEECKRCVPIDYKPLLWNTTTETWRYYDVKNSGLSYMTQIDHLTYHGLELVRHLYTSICRKL</sequence>
<dbReference type="InterPro" id="IPR043968">
    <property type="entry name" value="SGNH"/>
</dbReference>
<protein>
    <recommendedName>
        <fullName evidence="7">SGNH domain-containing protein</fullName>
    </recommendedName>
</protein>
<feature type="transmembrane region" description="Helical" evidence="2">
    <location>
        <begin position="507"/>
        <end position="529"/>
    </location>
</feature>
<evidence type="ECO:0000259" key="4">
    <source>
        <dbReference type="Pfam" id="PF19040"/>
    </source>
</evidence>
<dbReference type="Proteomes" id="UP000230233">
    <property type="component" value="Chromosome IV"/>
</dbReference>
<feature type="region of interest" description="Disordered" evidence="1">
    <location>
        <begin position="75"/>
        <end position="230"/>
    </location>
</feature>
<feature type="transmembrane region" description="Helical" evidence="2">
    <location>
        <begin position="541"/>
        <end position="557"/>
    </location>
</feature>
<keyword evidence="2" id="KW-0472">Membrane</keyword>
<feature type="transmembrane region" description="Helical" evidence="2">
    <location>
        <begin position="372"/>
        <end position="390"/>
    </location>
</feature>
<keyword evidence="2" id="KW-0812">Transmembrane</keyword>
<dbReference type="GO" id="GO:0016747">
    <property type="term" value="F:acyltransferase activity, transferring groups other than amino-acyl groups"/>
    <property type="evidence" value="ECO:0007669"/>
    <property type="project" value="InterPro"/>
</dbReference>
<dbReference type="STRING" id="1611254.A0A2G5U3B2"/>
<dbReference type="InterPro" id="IPR002656">
    <property type="entry name" value="Acyl_transf_3_dom"/>
</dbReference>
<proteinExistence type="predicted"/>
<evidence type="ECO:0000256" key="2">
    <source>
        <dbReference type="SAM" id="Phobius"/>
    </source>
</evidence>
<organism evidence="5 6">
    <name type="scientific">Caenorhabditis nigoni</name>
    <dbReference type="NCBI Taxonomy" id="1611254"/>
    <lineage>
        <taxon>Eukaryota</taxon>
        <taxon>Metazoa</taxon>
        <taxon>Ecdysozoa</taxon>
        <taxon>Nematoda</taxon>
        <taxon>Chromadorea</taxon>
        <taxon>Rhabditida</taxon>
        <taxon>Rhabditina</taxon>
        <taxon>Rhabditomorpha</taxon>
        <taxon>Rhabditoidea</taxon>
        <taxon>Rhabditidae</taxon>
        <taxon>Peloderinae</taxon>
        <taxon>Caenorhabditis</taxon>
    </lineage>
</organism>
<feature type="transmembrane region" description="Helical" evidence="2">
    <location>
        <begin position="396"/>
        <end position="415"/>
    </location>
</feature>
<comment type="caution">
    <text evidence="5">The sequence shown here is derived from an EMBL/GenBank/DDBJ whole genome shotgun (WGS) entry which is preliminary data.</text>
</comment>
<feature type="transmembrane region" description="Helical" evidence="2">
    <location>
        <begin position="610"/>
        <end position="630"/>
    </location>
</feature>
<feature type="compositionally biased region" description="Polar residues" evidence="1">
    <location>
        <begin position="166"/>
        <end position="176"/>
    </location>
</feature>
<dbReference type="PANTHER" id="PTHR23028">
    <property type="entry name" value="ACETYLTRANSFERASE"/>
    <property type="match status" value="1"/>
</dbReference>
<feature type="domain" description="SGNH" evidence="4">
    <location>
        <begin position="714"/>
        <end position="949"/>
    </location>
</feature>
<keyword evidence="6" id="KW-1185">Reference proteome</keyword>
<gene>
    <name evidence="5" type="primary">Cnig_chr_IV.g13680</name>
    <name evidence="5" type="ORF">B9Z55_013680</name>
</gene>
<dbReference type="OrthoDB" id="5834010at2759"/>
<name>A0A2G5U3B2_9PELO</name>
<evidence type="ECO:0000259" key="3">
    <source>
        <dbReference type="Pfam" id="PF01757"/>
    </source>
</evidence>
<accession>A0A2G5U3B2</accession>
<feature type="domain" description="Acyltransferase 3" evidence="3">
    <location>
        <begin position="371"/>
        <end position="654"/>
    </location>
</feature>
<dbReference type="InterPro" id="IPR050879">
    <property type="entry name" value="Acyltransferase_3"/>
</dbReference>
<feature type="compositionally biased region" description="Polar residues" evidence="1">
    <location>
        <begin position="125"/>
        <end position="136"/>
    </location>
</feature>
<reference evidence="6" key="1">
    <citation type="submission" date="2017-10" db="EMBL/GenBank/DDBJ databases">
        <title>Rapid genome shrinkage in a self-fertile nematode reveals novel sperm competition proteins.</title>
        <authorList>
            <person name="Yin D."/>
            <person name="Schwarz E.M."/>
            <person name="Thomas C.G."/>
            <person name="Felde R.L."/>
            <person name="Korf I.F."/>
            <person name="Cutter A.D."/>
            <person name="Schartner C.M."/>
            <person name="Ralston E.J."/>
            <person name="Meyer B.J."/>
            <person name="Haag E.S."/>
        </authorList>
    </citation>
    <scope>NUCLEOTIDE SEQUENCE [LARGE SCALE GENOMIC DNA]</scope>
    <source>
        <strain evidence="6">JU1422</strain>
    </source>
</reference>
<feature type="compositionally biased region" description="Low complexity" evidence="1">
    <location>
        <begin position="193"/>
        <end position="211"/>
    </location>
</feature>
<keyword evidence="2" id="KW-1133">Transmembrane helix</keyword>
<evidence type="ECO:0000256" key="1">
    <source>
        <dbReference type="SAM" id="MobiDB-lite"/>
    </source>
</evidence>
<dbReference type="GO" id="GO:0016020">
    <property type="term" value="C:membrane"/>
    <property type="evidence" value="ECO:0007669"/>
    <property type="project" value="TreeGrafter"/>
</dbReference>
<feature type="compositionally biased region" description="Polar residues" evidence="1">
    <location>
        <begin position="212"/>
        <end position="224"/>
    </location>
</feature>
<evidence type="ECO:0008006" key="7">
    <source>
        <dbReference type="Google" id="ProtNLM"/>
    </source>
</evidence>
<dbReference type="Pfam" id="PF19040">
    <property type="entry name" value="SGNH"/>
    <property type="match status" value="1"/>
</dbReference>
<evidence type="ECO:0000313" key="5">
    <source>
        <dbReference type="EMBL" id="PIC33841.1"/>
    </source>
</evidence>